<name>A0A6S5THT6_PSEPU</name>
<protein>
    <recommendedName>
        <fullName evidence="3">Bacteriophage tail tape measure C-terminal domain-containing protein</fullName>
    </recommendedName>
</protein>
<feature type="transmembrane region" description="Helical" evidence="2">
    <location>
        <begin position="44"/>
        <end position="65"/>
    </location>
</feature>
<evidence type="ECO:0000313" key="5">
    <source>
        <dbReference type="Proteomes" id="UP000515680"/>
    </source>
</evidence>
<dbReference type="Proteomes" id="UP000515680">
    <property type="component" value="Chromosome"/>
</dbReference>
<dbReference type="InterPro" id="IPR006431">
    <property type="entry name" value="Phage_tape_meas_C"/>
</dbReference>
<feature type="coiled-coil region" evidence="1">
    <location>
        <begin position="457"/>
        <end position="484"/>
    </location>
</feature>
<reference evidence="4 5" key="1">
    <citation type="submission" date="2019-12" db="EMBL/GenBank/DDBJ databases">
        <title>complete genome sequences of Pseudomonas putida str. WP8-W18-CRE-01 isolated from wastewater treatment plant effluent.</title>
        <authorList>
            <person name="Sekizuka T."/>
            <person name="Itokawa K."/>
            <person name="Yatsu K."/>
            <person name="Inamine Y."/>
            <person name="Kuroda M."/>
        </authorList>
    </citation>
    <scope>NUCLEOTIDE SEQUENCE [LARGE SCALE GENOMIC DNA]</scope>
    <source>
        <strain evidence="4 5">WP8-W18-CRE-01</strain>
    </source>
</reference>
<proteinExistence type="predicted"/>
<dbReference type="AlphaFoldDB" id="A0A6S5THT6"/>
<accession>A0A6S5THT6</accession>
<organism evidence="4 5">
    <name type="scientific">Pseudomonas putida</name>
    <name type="common">Arthrobacter siderocapsulatus</name>
    <dbReference type="NCBI Taxonomy" id="303"/>
    <lineage>
        <taxon>Bacteria</taxon>
        <taxon>Pseudomonadati</taxon>
        <taxon>Pseudomonadota</taxon>
        <taxon>Gammaproteobacteria</taxon>
        <taxon>Pseudomonadales</taxon>
        <taxon>Pseudomonadaceae</taxon>
        <taxon>Pseudomonas</taxon>
    </lineage>
</organism>
<gene>
    <name evidence="4" type="ORF">WP8W18C01_11880</name>
</gene>
<feature type="transmembrane region" description="Helical" evidence="2">
    <location>
        <begin position="6"/>
        <end position="24"/>
    </location>
</feature>
<dbReference type="RefSeq" id="WP_182817489.1">
    <property type="nucleotide sequence ID" value="NZ_AP022227.1"/>
</dbReference>
<keyword evidence="2" id="KW-0472">Membrane</keyword>
<dbReference type="Pfam" id="PF09718">
    <property type="entry name" value="Tape_meas_lam_C"/>
    <property type="match status" value="1"/>
</dbReference>
<evidence type="ECO:0000313" key="4">
    <source>
        <dbReference type="EMBL" id="BBT38847.1"/>
    </source>
</evidence>
<keyword evidence="2" id="KW-1133">Transmembrane helix</keyword>
<evidence type="ECO:0000256" key="2">
    <source>
        <dbReference type="SAM" id="Phobius"/>
    </source>
</evidence>
<sequence length="822" mass="87054">MASRSLGVLTLNLIAQVGGFVAGMDKAERSSEKWRKKVEANAKLVGAAIGGAVASGVATLTALAVSSMNTASEVSKLAAVANVSTGDFQKLAAGAKTVGIEQDKLADILKDVNDKVGDYLNTGGGEMLDFFEQIAPKVGVTADQFRNLSGSQALGLYVSSLEKANVSQSDMTFYLEAVANDATLLLPLLRNNSEGFRRFGEAAEAAGAIMDDKTIKAAQELKAATWLVDQSVSGLSNQIASAMLPTLANFATGLNDTSINGVLAKRVSDDLAASLRALGKLAVGTVAGIHLLGIGLKTLSDVDNAMVGGEEARWWDRYLPPVRVYNAFKNIDAMGATISGAKAQMGDLAGEYGKLMESFDEKPGDGASNQVKELAELLEQMRKSGDGTFTAVTKAQQDVAKSAEAARKKIQQQFESAEEDYKRQISLINTEVDKRKEATEVTKLKFEVESGKLKGLSAQQQTRLKDLAAELDQLKQLKIANEENAKAASYAATLAAANATAQSGLDMEFVGAGMGSRTRERLQGILEIRQEFDQKFADLQAQANAGDISEDLFKREAELLQSSLEERLSMQLDYYNRLDEAQTDWLDGAKDAWQDYADSAADLSSQMYDVTSNALGSLEDEIVNFAKTGEFNFQDLAEGIAEDLLHMLVKIGMQMAINAAIGDTAAASSAALAAATGTAMAAAYAPAAAMASLASFGANAAPASAAITSTTGLASSLALIGMAHDGIESVPREGTWLLDKGERVVDRRTNADLKDFLASSSKPEGKPARGDINLSFNVSVQAQPGISDAEARRQGQQMMEGSADFVRQVIQDEMRPGGLLTS</sequence>
<dbReference type="EMBL" id="AP022227">
    <property type="protein sequence ID" value="BBT38847.1"/>
    <property type="molecule type" value="Genomic_DNA"/>
</dbReference>
<keyword evidence="2" id="KW-0812">Transmembrane</keyword>
<keyword evidence="1" id="KW-0175">Coiled coil</keyword>
<feature type="domain" description="Bacteriophage tail tape measure C-terminal" evidence="3">
    <location>
        <begin position="584"/>
        <end position="651"/>
    </location>
</feature>
<evidence type="ECO:0000259" key="3">
    <source>
        <dbReference type="Pfam" id="PF09718"/>
    </source>
</evidence>
<dbReference type="NCBIfam" id="TIGR01541">
    <property type="entry name" value="tape_meas_lam_C"/>
    <property type="match status" value="1"/>
</dbReference>
<evidence type="ECO:0000256" key="1">
    <source>
        <dbReference type="SAM" id="Coils"/>
    </source>
</evidence>